<reference evidence="8" key="1">
    <citation type="submission" date="2023-07" db="EMBL/GenBank/DDBJ databases">
        <title>Draft genome sequence of Agarivorans aestuarii strain ZMCS4, a CAZymes producing bacteria isolated from the marine brown algae Clodostephus spongiosus.</title>
        <authorList>
            <person name="Lorente B."/>
            <person name="Cabral C."/>
            <person name="Frias J."/>
            <person name="Faria J."/>
            <person name="Toubarro D."/>
        </authorList>
    </citation>
    <scope>NUCLEOTIDE SEQUENCE [LARGE SCALE GENOMIC DNA]</scope>
    <source>
        <strain evidence="8">ZMCS4</strain>
    </source>
</reference>
<dbReference type="RefSeq" id="WP_329773676.1">
    <property type="nucleotide sequence ID" value="NZ_JAYDYW010000002.1"/>
</dbReference>
<comment type="caution">
    <text evidence="7">The sequence shown here is derived from an EMBL/GenBank/DDBJ whole genome shotgun (WGS) entry which is preliminary data.</text>
</comment>
<dbReference type="PANTHER" id="PTHR36985">
    <property type="entry name" value="TRANSLOCATION AND ASSEMBLY MODULE SUBUNIT TAMB"/>
    <property type="match status" value="1"/>
</dbReference>
<keyword evidence="4" id="KW-0472">Membrane</keyword>
<evidence type="ECO:0000256" key="5">
    <source>
        <dbReference type="SAM" id="Coils"/>
    </source>
</evidence>
<comment type="subcellular location">
    <subcellularLocation>
        <location evidence="1">Membrane</location>
        <topology evidence="1">Single-pass membrane protein</topology>
    </subcellularLocation>
</comment>
<keyword evidence="2" id="KW-0812">Transmembrane</keyword>
<dbReference type="EMBL" id="JAYDYW010000002">
    <property type="protein sequence ID" value="MEE1672350.1"/>
    <property type="molecule type" value="Genomic_DNA"/>
</dbReference>
<evidence type="ECO:0000256" key="1">
    <source>
        <dbReference type="ARBA" id="ARBA00004167"/>
    </source>
</evidence>
<evidence type="ECO:0000256" key="4">
    <source>
        <dbReference type="ARBA" id="ARBA00023136"/>
    </source>
</evidence>
<evidence type="ECO:0000256" key="3">
    <source>
        <dbReference type="ARBA" id="ARBA00022989"/>
    </source>
</evidence>
<gene>
    <name evidence="7" type="ORF">SNR37_001665</name>
</gene>
<protein>
    <submittedName>
        <fullName evidence="7">Translocation/assembly module TamB domain-containing protein</fullName>
    </submittedName>
</protein>
<feature type="domain" description="Translocation and assembly module TamB C-terminal" evidence="6">
    <location>
        <begin position="929"/>
        <end position="1259"/>
    </location>
</feature>
<proteinExistence type="predicted"/>
<name>A0ABU7FZB6_9ALTE</name>
<keyword evidence="3" id="KW-1133">Transmembrane helix</keyword>
<dbReference type="Pfam" id="PF04357">
    <property type="entry name" value="TamB"/>
    <property type="match status" value="1"/>
</dbReference>
<evidence type="ECO:0000259" key="6">
    <source>
        <dbReference type="Pfam" id="PF04357"/>
    </source>
</evidence>
<evidence type="ECO:0000313" key="7">
    <source>
        <dbReference type="EMBL" id="MEE1672350.1"/>
    </source>
</evidence>
<keyword evidence="5" id="KW-0175">Coiled coil</keyword>
<accession>A0ABU7FZB6</accession>
<evidence type="ECO:0000256" key="2">
    <source>
        <dbReference type="ARBA" id="ARBA00022692"/>
    </source>
</evidence>
<dbReference type="Proteomes" id="UP001310248">
    <property type="component" value="Unassembled WGS sequence"/>
</dbReference>
<sequence>MIFRAVKYTLISISALLFCLVFALSFTPSTQWILTKVSDFVDGLSIVEPDGNLYSGISAQYLSWQQAGLSVELEELDLALDWVCISQTQLCVEKLISSKLSVVVDTVAMAEASADEPTIEEPEESTGPWQPPFPFVLSLLDVNEASIIIDGIDISWQKIVAQANWVQQTIQVERLHLDNWQVSLPAAPDKADKPKAAAKPVQDLLPLNIDVPQITMPYKVDVADLQLIKGKLILDSQELIFPVARLKGILGFADLKLNELYAESPWGNLQLSGSQAFQGRYSSKLEGSWDMPLDEQQLITNFRLLGDGDDLDVELNTAGLVDSQLDVQVAWLQTNLPFEINADLAKAFTLVEEQLSLTSLSLRTSGDLSGYQLQLQSDLAGIQDLWLNAQLTGDLNQLQEFAIQGELLEKLVINQSEEKQELESIELDKTDLQQENRNVVGGFQFTGDAAWQPKLIAQVNANIDNLQLSHWLDLGEDMALPDLDGELIAKIDEQVWSLEKANISGEWLALPLSITATANGDLAKQSNQLKALISLANTQIDSSVNLDAETVQLNANLTASQLGELPWLENGEANAVINVDGELSQPKFNWQIQAGQIKNRELSLDTLTSTGNLRLDESFTGKLELALANLKVAGELVNEASIQYLSKNQSQELSLAVEQSERNLHLDLQGEGTLSSWQGQLAKADFTAELGTWYLSNPIALSYEETVASIGEHCWSRDSSELCLLEPFSTDGNSKLDLRIKDFDFTVMNHLMPEGTELVGQASADINAQFNQWNPETAKLSIRLSPGHVSQKTELEEVKLSYKILDVDADLSGEKLNWQALFESDELGALRTSGVTSIDKDGQIDGKLDIDNIRLSPLLPFVTVLDNLEGRIDGEVVVKGKVISPKLDGEINLTEGYLSGPDVPLSIEQLETKVLLDNQKASIDGKFNSEGRTAQWHGQFAWPNNKLEGELDINAKLLPIIVDPYATLAVSPDIKIKLVDDLVDVGGTIAVEQGAIKVKSLPESAVSESSDAIVIEEQGETVASQRTKIDVTVTLAEVITLEALGLNTNLKGHLNLKQQPSEPLLADGRIELVDGKFRAYGQNLLIEKGWIMFTGPLEQPYLDIEAVRNPDTISDDVTVGVQVVGLADAPQVSLFSEPSMSQNEMLSYLLRGRALSDSEQDDNALSSMLLSAGIGRAEGLVGNVGSTLGLNDLSLSTAGSGSSTQVEVSAYVLPGVQVRYGMGVFDPVNELTIKYEILPKLFIEAFSGLNSALDVYYEFYLE</sequence>
<organism evidence="7 8">
    <name type="scientific">Agarivorans aestuarii</name>
    <dbReference type="NCBI Taxonomy" id="1563703"/>
    <lineage>
        <taxon>Bacteria</taxon>
        <taxon>Pseudomonadati</taxon>
        <taxon>Pseudomonadota</taxon>
        <taxon>Gammaproteobacteria</taxon>
        <taxon>Alteromonadales</taxon>
        <taxon>Alteromonadaceae</taxon>
        <taxon>Agarivorans</taxon>
    </lineage>
</organism>
<reference evidence="7 8" key="2">
    <citation type="submission" date="2023-12" db="EMBL/GenBank/DDBJ databases">
        <authorList>
            <consortium name="Cladostephus spongiosus"/>
            <person name="Lorente B."/>
            <person name="Cabral C."/>
            <person name="Frias J."/>
            <person name="Faria J."/>
            <person name="Toubarro D."/>
        </authorList>
    </citation>
    <scope>NUCLEOTIDE SEQUENCE [LARGE SCALE GENOMIC DNA]</scope>
    <source>
        <strain evidence="7 8">ZMCS4</strain>
    </source>
</reference>
<feature type="coiled-coil region" evidence="5">
    <location>
        <begin position="408"/>
        <end position="435"/>
    </location>
</feature>
<dbReference type="InterPro" id="IPR007452">
    <property type="entry name" value="TamB_C"/>
</dbReference>
<evidence type="ECO:0000313" key="8">
    <source>
        <dbReference type="Proteomes" id="UP001310248"/>
    </source>
</evidence>
<dbReference type="PANTHER" id="PTHR36985:SF1">
    <property type="entry name" value="TRANSLOCATION AND ASSEMBLY MODULE SUBUNIT TAMB"/>
    <property type="match status" value="1"/>
</dbReference>
<keyword evidence="8" id="KW-1185">Reference proteome</keyword>